<dbReference type="SUPFAM" id="SSF54427">
    <property type="entry name" value="NTF2-like"/>
    <property type="match status" value="2"/>
</dbReference>
<accession>A0A6J6GDE5</accession>
<dbReference type="EMBL" id="CAEZUK010000056">
    <property type="protein sequence ID" value="CAB4597105.1"/>
    <property type="molecule type" value="Genomic_DNA"/>
</dbReference>
<proteinExistence type="predicted"/>
<dbReference type="Gene3D" id="3.10.450.50">
    <property type="match status" value="1"/>
</dbReference>
<protein>
    <submittedName>
        <fullName evidence="1">Unannotated protein</fullName>
    </submittedName>
</protein>
<name>A0A6J6GDE5_9ZZZZ</name>
<sequence length="356" mass="39989">MTPILGHDQVHWFVVKFQSVVILKGDFIVSAVEKFVEKFAESLTDQPLSVDRLVTESSNLSPEEMMTALSHPAVGRAGIDLMADFMHPTDSRYFDAIYGSYYGQRSIRGWLVPMMSEISFIEFVPTSEPEFFDDGEGVTTLDEWQMVADMQAMGMGEGKMPMSRGVSVRRYRDSWITWACDVYDTGSFRVPPPPGVEAAPLPDAPSPKEWQRHLATPVTVCSEVDFDADCEQFHPTDSVYHDPIFGVFHGRDEIKSWIMDIMPRVGNIEFMPVGPELNNGKTYLQEWVQVAVTSDGERVPMFRGTSVRRYRDGFTVYAADYFDTASLMDPEVMAASAKCGSSLTAPDIMKYKTRGV</sequence>
<reference evidence="1" key="1">
    <citation type="submission" date="2020-05" db="EMBL/GenBank/DDBJ databases">
        <authorList>
            <person name="Chiriac C."/>
            <person name="Salcher M."/>
            <person name="Ghai R."/>
            <person name="Kavagutti S V."/>
        </authorList>
    </citation>
    <scope>NUCLEOTIDE SEQUENCE</scope>
</reference>
<evidence type="ECO:0000313" key="2">
    <source>
        <dbReference type="EMBL" id="CAB5123805.1"/>
    </source>
</evidence>
<gene>
    <name evidence="1" type="ORF">UFOPK1820_00488</name>
    <name evidence="2" type="ORF">UFOPK4422_00859</name>
</gene>
<organism evidence="1">
    <name type="scientific">freshwater metagenome</name>
    <dbReference type="NCBI Taxonomy" id="449393"/>
    <lineage>
        <taxon>unclassified sequences</taxon>
        <taxon>metagenomes</taxon>
        <taxon>ecological metagenomes</taxon>
    </lineage>
</organism>
<evidence type="ECO:0000313" key="1">
    <source>
        <dbReference type="EMBL" id="CAB4597105.1"/>
    </source>
</evidence>
<dbReference type="InterPro" id="IPR032710">
    <property type="entry name" value="NTF2-like_dom_sf"/>
</dbReference>
<dbReference type="EMBL" id="CAFBRX010000076">
    <property type="protein sequence ID" value="CAB5123805.1"/>
    <property type="molecule type" value="Genomic_DNA"/>
</dbReference>
<dbReference type="AlphaFoldDB" id="A0A6J6GDE5"/>